<gene>
    <name evidence="1" type="ORF">O181_010232</name>
</gene>
<dbReference type="EMBL" id="AVOT02002481">
    <property type="protein sequence ID" value="MBW0470517.1"/>
    <property type="molecule type" value="Genomic_DNA"/>
</dbReference>
<protein>
    <submittedName>
        <fullName evidence="1">Uncharacterized protein</fullName>
    </submittedName>
</protein>
<name>A0A9Q3GL09_9BASI</name>
<accession>A0A9Q3GL09</accession>
<sequence>MVWNTTKEDYLFTQSPILTLMNKYASTKPPLHLCCTLTLCYHTPASCHAHICFHNTTSSYPLHTQLMHLDPHLLSSSSYHPYTPALPSHALNLLSYAPAPSPEHLLKLTILTLMKNLGLHNTSYNPPLYIILMNPHPCLIISTAYHAYAPTVPSNLLN</sequence>
<proteinExistence type="predicted"/>
<keyword evidence="2" id="KW-1185">Reference proteome</keyword>
<dbReference type="Proteomes" id="UP000765509">
    <property type="component" value="Unassembled WGS sequence"/>
</dbReference>
<organism evidence="1 2">
    <name type="scientific">Austropuccinia psidii MF-1</name>
    <dbReference type="NCBI Taxonomy" id="1389203"/>
    <lineage>
        <taxon>Eukaryota</taxon>
        <taxon>Fungi</taxon>
        <taxon>Dikarya</taxon>
        <taxon>Basidiomycota</taxon>
        <taxon>Pucciniomycotina</taxon>
        <taxon>Pucciniomycetes</taxon>
        <taxon>Pucciniales</taxon>
        <taxon>Sphaerophragmiaceae</taxon>
        <taxon>Austropuccinia</taxon>
    </lineage>
</organism>
<evidence type="ECO:0000313" key="1">
    <source>
        <dbReference type="EMBL" id="MBW0470517.1"/>
    </source>
</evidence>
<evidence type="ECO:0000313" key="2">
    <source>
        <dbReference type="Proteomes" id="UP000765509"/>
    </source>
</evidence>
<dbReference type="AlphaFoldDB" id="A0A9Q3GL09"/>
<comment type="caution">
    <text evidence="1">The sequence shown here is derived from an EMBL/GenBank/DDBJ whole genome shotgun (WGS) entry which is preliminary data.</text>
</comment>
<reference evidence="1" key="1">
    <citation type="submission" date="2021-03" db="EMBL/GenBank/DDBJ databases">
        <title>Draft genome sequence of rust myrtle Austropuccinia psidii MF-1, a brazilian biotype.</title>
        <authorList>
            <person name="Quecine M.C."/>
            <person name="Pachon D.M.R."/>
            <person name="Bonatelli M.L."/>
            <person name="Correr F.H."/>
            <person name="Franceschini L.M."/>
            <person name="Leite T.F."/>
            <person name="Margarido G.R.A."/>
            <person name="Almeida C.A."/>
            <person name="Ferrarezi J.A."/>
            <person name="Labate C.A."/>
        </authorList>
    </citation>
    <scope>NUCLEOTIDE SEQUENCE</scope>
    <source>
        <strain evidence="1">MF-1</strain>
    </source>
</reference>